<name>A0A6H5H712_9HEMI</name>
<dbReference type="AlphaFoldDB" id="A0A6H5H712"/>
<reference evidence="1 2" key="1">
    <citation type="submission" date="2020-02" db="EMBL/GenBank/DDBJ databases">
        <authorList>
            <person name="Ferguson B K."/>
        </authorList>
    </citation>
    <scope>NUCLEOTIDE SEQUENCE [LARGE SCALE GENOMIC DNA]</scope>
</reference>
<accession>A0A6H5H712</accession>
<proteinExistence type="predicted"/>
<protein>
    <submittedName>
        <fullName evidence="1">Uncharacterized protein</fullName>
    </submittedName>
</protein>
<gene>
    <name evidence="1" type="ORF">NTEN_LOCUS17323</name>
</gene>
<evidence type="ECO:0000313" key="1">
    <source>
        <dbReference type="EMBL" id="CAB0012616.1"/>
    </source>
</evidence>
<evidence type="ECO:0000313" key="2">
    <source>
        <dbReference type="Proteomes" id="UP000479000"/>
    </source>
</evidence>
<organism evidence="1 2">
    <name type="scientific">Nesidiocoris tenuis</name>
    <dbReference type="NCBI Taxonomy" id="355587"/>
    <lineage>
        <taxon>Eukaryota</taxon>
        <taxon>Metazoa</taxon>
        <taxon>Ecdysozoa</taxon>
        <taxon>Arthropoda</taxon>
        <taxon>Hexapoda</taxon>
        <taxon>Insecta</taxon>
        <taxon>Pterygota</taxon>
        <taxon>Neoptera</taxon>
        <taxon>Paraneoptera</taxon>
        <taxon>Hemiptera</taxon>
        <taxon>Heteroptera</taxon>
        <taxon>Panheteroptera</taxon>
        <taxon>Cimicomorpha</taxon>
        <taxon>Miridae</taxon>
        <taxon>Dicyphina</taxon>
        <taxon>Nesidiocoris</taxon>
    </lineage>
</organism>
<keyword evidence="2" id="KW-1185">Reference proteome</keyword>
<dbReference type="Proteomes" id="UP000479000">
    <property type="component" value="Unassembled WGS sequence"/>
</dbReference>
<sequence>MFESCECSENFQNQVGNFPNQIESFPHQTESPQEILILIRRFLNLILKIFKPIFKILKSTCQETIKKISFHLDRDDEGVWTKSVTGNSFDTGNRIASIIFMYRLSLIANWFKLFSIPCQASSMRILVIHVFQLSQFQNLRVRLNESHLTVPRLRGSTKCRCNISIVEVCQPQTQVWPVIRGRNSLNRRAPSVIWLAFSNESNQRRQASDRIWHSSWTSFGQVKAGDRPLQNLYRKITESDDQAENRRQKITDVS</sequence>
<dbReference type="EMBL" id="CADCXU010025608">
    <property type="protein sequence ID" value="CAB0012616.1"/>
    <property type="molecule type" value="Genomic_DNA"/>
</dbReference>